<reference evidence="7" key="2">
    <citation type="journal article" date="2021" name="Microbiome">
        <title>Successional dynamics and alternative stable states in a saline activated sludge microbial community over 9 years.</title>
        <authorList>
            <person name="Wang Y."/>
            <person name="Ye J."/>
            <person name="Ju F."/>
            <person name="Liu L."/>
            <person name="Boyd J.A."/>
            <person name="Deng Y."/>
            <person name="Parks D.H."/>
            <person name="Jiang X."/>
            <person name="Yin X."/>
            <person name="Woodcroft B.J."/>
            <person name="Tyson G.W."/>
            <person name="Hugenholtz P."/>
            <person name="Polz M.F."/>
            <person name="Zhang T."/>
        </authorList>
    </citation>
    <scope>NUCLEOTIDE SEQUENCE</scope>
    <source>
        <strain evidence="7">HKST-UBA01</strain>
    </source>
</reference>
<reference evidence="7" key="1">
    <citation type="submission" date="2020-04" db="EMBL/GenBank/DDBJ databases">
        <authorList>
            <person name="Zhang T."/>
        </authorList>
    </citation>
    <scope>NUCLEOTIDE SEQUENCE</scope>
    <source>
        <strain evidence="7">HKST-UBA01</strain>
    </source>
</reference>
<dbReference type="PROSITE" id="PS50194">
    <property type="entry name" value="FILAMIN_REPEAT"/>
    <property type="match status" value="1"/>
</dbReference>
<dbReference type="NCBIfam" id="NF012200">
    <property type="entry name" value="choice_anch_D"/>
    <property type="match status" value="7"/>
</dbReference>
<evidence type="ECO:0000259" key="6">
    <source>
        <dbReference type="Pfam" id="PF22544"/>
    </source>
</evidence>
<dbReference type="InterPro" id="IPR053879">
    <property type="entry name" value="HYDIN_VesB_CFA65-like_Ig"/>
</dbReference>
<feature type="domain" description="HYDIN/VesB/CFA65-like Ig-like" evidence="6">
    <location>
        <begin position="545"/>
        <end position="623"/>
    </location>
</feature>
<evidence type="ECO:0000256" key="4">
    <source>
        <dbReference type="ARBA" id="ARBA00023069"/>
    </source>
</evidence>
<evidence type="ECO:0000256" key="1">
    <source>
        <dbReference type="ARBA" id="ARBA00004138"/>
    </source>
</evidence>
<dbReference type="EMBL" id="JAGQHR010000034">
    <property type="protein sequence ID" value="MCA9726484.1"/>
    <property type="molecule type" value="Genomic_DNA"/>
</dbReference>
<keyword evidence="3" id="KW-0963">Cytoplasm</keyword>
<dbReference type="PANTHER" id="PTHR45912">
    <property type="entry name" value="CILIA- AND FLAGELLA-ASSOCIATED PROTEIN 47"/>
    <property type="match status" value="1"/>
</dbReference>
<dbReference type="InterPro" id="IPR013783">
    <property type="entry name" value="Ig-like_fold"/>
</dbReference>
<evidence type="ECO:0000313" key="8">
    <source>
        <dbReference type="Proteomes" id="UP000697710"/>
    </source>
</evidence>
<name>A0A956LVZ6_UNCEI</name>
<protein>
    <submittedName>
        <fullName evidence="7">Choice-of-anchor D domain-containing protein</fullName>
    </submittedName>
</protein>
<dbReference type="GO" id="GO:0005737">
    <property type="term" value="C:cytoplasm"/>
    <property type="evidence" value="ECO:0007669"/>
    <property type="project" value="UniProtKB-SubCell"/>
</dbReference>
<keyword evidence="5" id="KW-0966">Cell projection</keyword>
<dbReference type="Gene3D" id="2.60.40.10">
    <property type="entry name" value="Immunoglobulins"/>
    <property type="match status" value="9"/>
</dbReference>
<evidence type="ECO:0000256" key="5">
    <source>
        <dbReference type="ARBA" id="ARBA00023273"/>
    </source>
</evidence>
<dbReference type="InterPro" id="IPR017868">
    <property type="entry name" value="Filamin/ABP280_repeat-like"/>
</dbReference>
<accession>A0A956LVZ6</accession>
<evidence type="ECO:0000256" key="2">
    <source>
        <dbReference type="ARBA" id="ARBA00004496"/>
    </source>
</evidence>
<evidence type="ECO:0000313" key="7">
    <source>
        <dbReference type="EMBL" id="MCA9726484.1"/>
    </source>
</evidence>
<feature type="domain" description="HYDIN/VesB/CFA65-like Ig-like" evidence="6">
    <location>
        <begin position="849"/>
        <end position="920"/>
    </location>
</feature>
<dbReference type="Proteomes" id="UP000697710">
    <property type="component" value="Unassembled WGS sequence"/>
</dbReference>
<comment type="subcellular location">
    <subcellularLocation>
        <location evidence="1">Cell projection</location>
        <location evidence="1">Cilium</location>
    </subcellularLocation>
    <subcellularLocation>
        <location evidence="2">Cytoplasm</location>
    </subcellularLocation>
</comment>
<evidence type="ECO:0000256" key="3">
    <source>
        <dbReference type="ARBA" id="ARBA00022490"/>
    </source>
</evidence>
<feature type="non-terminal residue" evidence="7">
    <location>
        <position position="983"/>
    </location>
</feature>
<feature type="domain" description="HYDIN/VesB/CFA65-like Ig-like" evidence="6">
    <location>
        <begin position="250"/>
        <end position="324"/>
    </location>
</feature>
<dbReference type="AlphaFoldDB" id="A0A956LVZ6"/>
<dbReference type="Pfam" id="PF22544">
    <property type="entry name" value="HYDIN_VesB_CFA65-like_Ig"/>
    <property type="match status" value="3"/>
</dbReference>
<keyword evidence="4" id="KW-0969">Cilium</keyword>
<organism evidence="7 8">
    <name type="scientific">Eiseniibacteriota bacterium</name>
    <dbReference type="NCBI Taxonomy" id="2212470"/>
    <lineage>
        <taxon>Bacteria</taxon>
        <taxon>Candidatus Eiseniibacteriota</taxon>
    </lineage>
</organism>
<sequence>MPLQFREPERIREQASPFPRALVSSWPFAVTFALLLGSTVGWAWADPTCEVDPTSLDFGTVTAGDSLDLPWTVRNIGDGVLEGAVDVGPSAFRLVEADSAFALGAGEARTFTIRFAPPDSGSFVGTIDPGTATCPSVPLGGSGELPPACVVTPGLLDFATVTVGESRDLAFDVENVGGGVVSGAVDVSCAGFTLLEADSTYVLAAGERRTFTVRFAPPSAGPFACAIDLGSPECGTLNAQGNGDLPPACRIDPAALDFGIVTVGSTEDRTFTIENIGGGVLTGSVDVPCPEFSLVDGDPVYSLAVGEIREFTVRFAPPDSGDFACAIDPGSSCGTLPAAGRGDLPPACAIDPPDGLAFGDIVVGESADLTMTIRNVGGGLLGGTVSEPCGSFEIVGDASYALAADEEREFVVRFAPDADGAQVCPLDLGSTSCPDSYQASGVGVLLPSCEVTPTLLDFGTIVVGQPSEKTFTIHNSGAGHVVGAFTSTCPEFVVVDAGDYDVGPFSSLEFRVRYQPVDEGTDECMVLLGGQCADVTVRGTGIESPQCDVMPTTLDFGTLEVGQSESRSFTITNRGGQHLNGTVSVDCPDFHLQGSRNYSLGADESRDFTIRFTPNTAGPASCRIETGSADCVDVDAQGSAVLPSSCGVQPIALRFGELAPGESHDLFFRISNTGGQVLSGTVEAGCGEFAVLGERSYQLSPGTDRLFTVRFAPMDTGEQSCELGLGNDLCVAVELSGSRRAPISRCTLSPSSIAFPATPVGEVSEESFSLKNEGETVLSGRITADCEPFALPGDPDYELEPGASRTFTIEFRPAVPGEFACEIATGDEACGSIPVTGSSPVDAACRIVPTALDFGSIDIGTSVERTFRIDNIGHADIEGVVSSRESCPGFALVGPTGYLLAPGQSQEFRVRFEPETPGATECTMMTGSPGCPTLAVRGEGLLAPRCEIRPPVLDLGQVPVGTAARATLTIANSGLGLLEGDLT</sequence>
<proteinExistence type="predicted"/>
<dbReference type="PANTHER" id="PTHR45912:SF3">
    <property type="entry name" value="CILIA- AND FLAGELLA-ASSOCIATED PROTEIN 47"/>
    <property type="match status" value="1"/>
</dbReference>
<comment type="caution">
    <text evidence="7">The sequence shown here is derived from an EMBL/GenBank/DDBJ whole genome shotgun (WGS) entry which is preliminary data.</text>
</comment>
<gene>
    <name evidence="7" type="ORF">KC729_02305</name>
</gene>